<dbReference type="PANTHER" id="PTHR39181">
    <property type="entry name" value="TYROSINE-PROTEIN PHOSPHATASE YWQE"/>
    <property type="match status" value="1"/>
</dbReference>
<name>A0A4Z0D977_9FIRM</name>
<gene>
    <name evidence="6" type="ORF">E4100_02445</name>
</gene>
<evidence type="ECO:0000256" key="1">
    <source>
        <dbReference type="ARBA" id="ARBA00005750"/>
    </source>
</evidence>
<proteinExistence type="inferred from homology"/>
<dbReference type="EC" id="3.1.3.48" evidence="2"/>
<evidence type="ECO:0000313" key="7">
    <source>
        <dbReference type="Proteomes" id="UP000298381"/>
    </source>
</evidence>
<dbReference type="RefSeq" id="WP_135270446.1">
    <property type="nucleotide sequence ID" value="NZ_SRIB01000002.1"/>
</dbReference>
<dbReference type="GO" id="GO:0004725">
    <property type="term" value="F:protein tyrosine phosphatase activity"/>
    <property type="evidence" value="ECO:0007669"/>
    <property type="project" value="UniProtKB-EC"/>
</dbReference>
<dbReference type="Pfam" id="PF19567">
    <property type="entry name" value="CpsB_CapC"/>
    <property type="match status" value="1"/>
</dbReference>
<dbReference type="EMBL" id="SRIB01000002">
    <property type="protein sequence ID" value="TFZ41458.1"/>
    <property type="molecule type" value="Genomic_DNA"/>
</dbReference>
<evidence type="ECO:0000256" key="2">
    <source>
        <dbReference type="ARBA" id="ARBA00013064"/>
    </source>
</evidence>
<evidence type="ECO:0000313" key="6">
    <source>
        <dbReference type="EMBL" id="TFZ41458.1"/>
    </source>
</evidence>
<dbReference type="SUPFAM" id="SSF89550">
    <property type="entry name" value="PHP domain-like"/>
    <property type="match status" value="1"/>
</dbReference>
<keyword evidence="4" id="KW-0904">Protein phosphatase</keyword>
<dbReference type="AlphaFoldDB" id="A0A4Z0D977"/>
<comment type="similarity">
    <text evidence="1">Belongs to the metallo-dependent hydrolases superfamily. CpsB/CapC family.</text>
</comment>
<accession>A0A4Z0D977</accession>
<protein>
    <recommendedName>
        <fullName evidence="2">protein-tyrosine-phosphatase</fullName>
        <ecNumber evidence="2">3.1.3.48</ecNumber>
    </recommendedName>
</protein>
<evidence type="ECO:0000256" key="3">
    <source>
        <dbReference type="ARBA" id="ARBA00022801"/>
    </source>
</evidence>
<dbReference type="Proteomes" id="UP000298381">
    <property type="component" value="Unassembled WGS sequence"/>
</dbReference>
<keyword evidence="7" id="KW-1185">Reference proteome</keyword>
<dbReference type="InterPro" id="IPR016667">
    <property type="entry name" value="Caps_polysacc_synth_CpsB/CapC"/>
</dbReference>
<dbReference type="PIRSF" id="PIRSF016557">
    <property type="entry name" value="Caps_synth_CpsB"/>
    <property type="match status" value="1"/>
</dbReference>
<dbReference type="PANTHER" id="PTHR39181:SF1">
    <property type="entry name" value="TYROSINE-PROTEIN PHOSPHATASE YWQE"/>
    <property type="match status" value="1"/>
</dbReference>
<dbReference type="OrthoDB" id="9788539at2"/>
<dbReference type="InterPro" id="IPR016195">
    <property type="entry name" value="Pol/histidinol_Pase-like"/>
</dbReference>
<evidence type="ECO:0000256" key="5">
    <source>
        <dbReference type="ARBA" id="ARBA00051722"/>
    </source>
</evidence>
<dbReference type="Gene3D" id="3.20.20.140">
    <property type="entry name" value="Metal-dependent hydrolases"/>
    <property type="match status" value="1"/>
</dbReference>
<organism evidence="6 7">
    <name type="scientific">Soehngenia longivitae</name>
    <dbReference type="NCBI Taxonomy" id="2562294"/>
    <lineage>
        <taxon>Bacteria</taxon>
        <taxon>Bacillati</taxon>
        <taxon>Bacillota</taxon>
        <taxon>Tissierellia</taxon>
        <taxon>Tissierellales</taxon>
        <taxon>Tissierellaceae</taxon>
        <taxon>Soehngenia</taxon>
    </lineage>
</organism>
<sequence length="261" mass="29719">MIDLHSHLLYGVDDGSKDSEMSLKMARQYVENGFADVVCSPHYLGEGKSKAVDEIKASFKSLELLLEENGIELNLHLGNEVYISLDLITDLEKGKYLTISDSKYILIEFPANDIPLYTDDIFYELQIKGYIPIIAHPERNAKIIHDPSILYKFLNKGVLAQLNLHSLTGLYGDRTYKTAKKLLEHNLIQFVGTDSHSDRVRSPKVSDALKKLENVISKDDFVKLTEINPKRVLENESVEPENIIDFNKKSIFNFKASFRNI</sequence>
<dbReference type="GO" id="GO:0030145">
    <property type="term" value="F:manganese ion binding"/>
    <property type="evidence" value="ECO:0007669"/>
    <property type="project" value="InterPro"/>
</dbReference>
<comment type="catalytic activity">
    <reaction evidence="5">
        <text>O-phospho-L-tyrosyl-[protein] + H2O = L-tyrosyl-[protein] + phosphate</text>
        <dbReference type="Rhea" id="RHEA:10684"/>
        <dbReference type="Rhea" id="RHEA-COMP:10136"/>
        <dbReference type="Rhea" id="RHEA-COMP:20101"/>
        <dbReference type="ChEBI" id="CHEBI:15377"/>
        <dbReference type="ChEBI" id="CHEBI:43474"/>
        <dbReference type="ChEBI" id="CHEBI:46858"/>
        <dbReference type="ChEBI" id="CHEBI:61978"/>
        <dbReference type="EC" id="3.1.3.48"/>
    </reaction>
</comment>
<keyword evidence="3" id="KW-0378">Hydrolase</keyword>
<reference evidence="6 7" key="1">
    <citation type="submission" date="2019-03" db="EMBL/GenBank/DDBJ databases">
        <title>Draft genome sequence data and analysis of a Fermenting Bacterium, Soehngenia longevitae strain 1933PT, isolated from petroleum reservoir in Azerbaijan.</title>
        <authorList>
            <person name="Grouzdev D.S."/>
            <person name="Bidzhieva S.K."/>
            <person name="Sokolova D.S."/>
            <person name="Tourova T.P."/>
            <person name="Poltaraus A.B."/>
            <person name="Nazina T.N."/>
        </authorList>
    </citation>
    <scope>NUCLEOTIDE SEQUENCE [LARGE SCALE GENOMIC DNA]</scope>
    <source>
        <strain evidence="6 7">1933P</strain>
    </source>
</reference>
<comment type="caution">
    <text evidence="6">The sequence shown here is derived from an EMBL/GenBank/DDBJ whole genome shotgun (WGS) entry which is preliminary data.</text>
</comment>
<evidence type="ECO:0000256" key="4">
    <source>
        <dbReference type="ARBA" id="ARBA00022912"/>
    </source>
</evidence>